<dbReference type="OrthoDB" id="3164835at2759"/>
<gene>
    <name evidence="2" type="ORF">LAESUDRAFT_542853</name>
</gene>
<dbReference type="InterPro" id="IPR011333">
    <property type="entry name" value="SKP1/BTB/POZ_sf"/>
</dbReference>
<evidence type="ECO:0000259" key="1">
    <source>
        <dbReference type="PROSITE" id="PS50097"/>
    </source>
</evidence>
<dbReference type="GeneID" id="63819904"/>
<dbReference type="AlphaFoldDB" id="A0A165FMV7"/>
<sequence>MDQSHGTTINAPAPFNKQSADVILRSSDNVDFRVHTTIMSVASPFFETMFAMPQPEEPAGSDVHPEAGLPLIHMEEDSETLGRLLRFCYPVEDPDLDKVADLGPVLKAAVKYQMEDLLPRLKKKLTVIARRDPLRAYVLACSLRLEQEARAAAIAYRETSSLQIDSYVPEMDELTTGEYYRLLQFYTQSVDVASAHFCVTHQTTLDASLSSSAVEQGCLVAYFRDPNADVVLRSLDGMDFYVHLPILTLASPVISRMLDPLHRPSRQTISLPESTGILAKLLQLCYPVPEPEFTDWDELIGVLQSAIKYDMRRAVGCLKKELLKRIPDSGLPAYFTAMRFGWETEAQEAARYALTEDRDQYMTLMETVSAAVYRRFLLYRKQCRDTAAQVWSSIAGNLSPGDRGSIKLPPYWSETVDPILSISTNGGTSVILRLADLFGANMMGSPKPSYDVPNQTLLLAAFIEIFDREDYGVDDFQALLRNSCKFEQILRVVYSQVGHW</sequence>
<dbReference type="Gene3D" id="3.30.710.10">
    <property type="entry name" value="Potassium Channel Kv1.1, Chain A"/>
    <property type="match status" value="2"/>
</dbReference>
<dbReference type="InParanoid" id="A0A165FMV7"/>
<accession>A0A165FMV7</accession>
<feature type="domain" description="BTB" evidence="1">
    <location>
        <begin position="20"/>
        <end position="89"/>
    </location>
</feature>
<keyword evidence="3" id="KW-1185">Reference proteome</keyword>
<name>A0A165FMV7_9APHY</name>
<dbReference type="SMART" id="SM00225">
    <property type="entry name" value="BTB"/>
    <property type="match status" value="2"/>
</dbReference>
<proteinExistence type="predicted"/>
<protein>
    <recommendedName>
        <fullName evidence="1">BTB domain-containing protein</fullName>
    </recommendedName>
</protein>
<evidence type="ECO:0000313" key="3">
    <source>
        <dbReference type="Proteomes" id="UP000076871"/>
    </source>
</evidence>
<dbReference type="Pfam" id="PF00651">
    <property type="entry name" value="BTB"/>
    <property type="match status" value="2"/>
</dbReference>
<dbReference type="RefSeq" id="XP_040766947.1">
    <property type="nucleotide sequence ID" value="XM_040902873.1"/>
</dbReference>
<dbReference type="STRING" id="1314785.A0A165FMV7"/>
<dbReference type="InterPro" id="IPR000210">
    <property type="entry name" value="BTB/POZ_dom"/>
</dbReference>
<reference evidence="2 3" key="1">
    <citation type="journal article" date="2016" name="Mol. Biol. Evol.">
        <title>Comparative Genomics of Early-Diverging Mushroom-Forming Fungi Provides Insights into the Origins of Lignocellulose Decay Capabilities.</title>
        <authorList>
            <person name="Nagy L.G."/>
            <person name="Riley R."/>
            <person name="Tritt A."/>
            <person name="Adam C."/>
            <person name="Daum C."/>
            <person name="Floudas D."/>
            <person name="Sun H."/>
            <person name="Yadav J.S."/>
            <person name="Pangilinan J."/>
            <person name="Larsson K.H."/>
            <person name="Matsuura K."/>
            <person name="Barry K."/>
            <person name="Labutti K."/>
            <person name="Kuo R."/>
            <person name="Ohm R.A."/>
            <person name="Bhattacharya S.S."/>
            <person name="Shirouzu T."/>
            <person name="Yoshinaga Y."/>
            <person name="Martin F.M."/>
            <person name="Grigoriev I.V."/>
            <person name="Hibbett D.S."/>
        </authorList>
    </citation>
    <scope>NUCLEOTIDE SEQUENCE [LARGE SCALE GENOMIC DNA]</scope>
    <source>
        <strain evidence="2 3">93-53</strain>
    </source>
</reference>
<organism evidence="2 3">
    <name type="scientific">Laetiporus sulphureus 93-53</name>
    <dbReference type="NCBI Taxonomy" id="1314785"/>
    <lineage>
        <taxon>Eukaryota</taxon>
        <taxon>Fungi</taxon>
        <taxon>Dikarya</taxon>
        <taxon>Basidiomycota</taxon>
        <taxon>Agaricomycotina</taxon>
        <taxon>Agaricomycetes</taxon>
        <taxon>Polyporales</taxon>
        <taxon>Laetiporus</taxon>
    </lineage>
</organism>
<dbReference type="SUPFAM" id="SSF54695">
    <property type="entry name" value="POZ domain"/>
    <property type="match status" value="2"/>
</dbReference>
<dbReference type="Proteomes" id="UP000076871">
    <property type="component" value="Unassembled WGS sequence"/>
</dbReference>
<dbReference type="PROSITE" id="PS50097">
    <property type="entry name" value="BTB"/>
    <property type="match status" value="1"/>
</dbReference>
<evidence type="ECO:0000313" key="2">
    <source>
        <dbReference type="EMBL" id="KZT09207.1"/>
    </source>
</evidence>
<dbReference type="EMBL" id="KV427612">
    <property type="protein sequence ID" value="KZT09207.1"/>
    <property type="molecule type" value="Genomic_DNA"/>
</dbReference>